<keyword evidence="10" id="KW-1185">Reference proteome</keyword>
<accession>A0AAU0UPS7</accession>
<evidence type="ECO:0000256" key="3">
    <source>
        <dbReference type="ARBA" id="ARBA00022519"/>
    </source>
</evidence>
<feature type="transmembrane region" description="Helical" evidence="7">
    <location>
        <begin position="53"/>
        <end position="76"/>
    </location>
</feature>
<comment type="subcellular location">
    <subcellularLocation>
        <location evidence="1">Cell inner membrane</location>
        <topology evidence="1">Multi-pass membrane protein</topology>
    </subcellularLocation>
</comment>
<keyword evidence="3" id="KW-0997">Cell inner membrane</keyword>
<evidence type="ECO:0000256" key="5">
    <source>
        <dbReference type="ARBA" id="ARBA00022989"/>
    </source>
</evidence>
<keyword evidence="2" id="KW-1003">Cell membrane</keyword>
<dbReference type="Proteomes" id="UP001329915">
    <property type="component" value="Chromosome"/>
</dbReference>
<evidence type="ECO:0000256" key="7">
    <source>
        <dbReference type="SAM" id="Phobius"/>
    </source>
</evidence>
<dbReference type="InterPro" id="IPR010656">
    <property type="entry name" value="DctM"/>
</dbReference>
<feature type="transmembrane region" description="Helical" evidence="7">
    <location>
        <begin position="408"/>
        <end position="437"/>
    </location>
</feature>
<gene>
    <name evidence="9" type="ORF">MFMK1_002133</name>
</gene>
<keyword evidence="6 7" id="KW-0472">Membrane</keyword>
<dbReference type="KEGG" id="dbc:MFMK1_002133"/>
<dbReference type="InterPro" id="IPR004681">
    <property type="entry name" value="TRAP_DctM"/>
</dbReference>
<feature type="domain" description="TRAP C4-dicarboxylate transport system permease DctM subunit" evidence="8">
    <location>
        <begin position="11"/>
        <end position="431"/>
    </location>
</feature>
<evidence type="ECO:0000259" key="8">
    <source>
        <dbReference type="Pfam" id="PF06808"/>
    </source>
</evidence>
<dbReference type="GO" id="GO:0022857">
    <property type="term" value="F:transmembrane transporter activity"/>
    <property type="evidence" value="ECO:0007669"/>
    <property type="project" value="TreeGrafter"/>
</dbReference>
<evidence type="ECO:0000313" key="9">
    <source>
        <dbReference type="EMBL" id="WRO22305.1"/>
    </source>
</evidence>
<feature type="transmembrane region" description="Helical" evidence="7">
    <location>
        <begin position="287"/>
        <end position="310"/>
    </location>
</feature>
<reference evidence="9 10" key="1">
    <citation type="submission" date="2023-04" db="EMBL/GenBank/DDBJ databases">
        <authorList>
            <person name="Hsu D."/>
        </authorList>
    </citation>
    <scope>NUCLEOTIDE SEQUENCE [LARGE SCALE GENOMIC DNA]</scope>
    <source>
        <strain evidence="9 10">MK1</strain>
    </source>
</reference>
<feature type="transmembrane region" description="Helical" evidence="7">
    <location>
        <begin position="96"/>
        <end position="129"/>
    </location>
</feature>
<dbReference type="Pfam" id="PF06808">
    <property type="entry name" value="DctM"/>
    <property type="match status" value="1"/>
</dbReference>
<name>A0AAU0UPS7_9FIRM</name>
<feature type="transmembrane region" description="Helical" evidence="7">
    <location>
        <begin position="257"/>
        <end position="275"/>
    </location>
</feature>
<keyword evidence="5 7" id="KW-1133">Transmembrane helix</keyword>
<feature type="transmembrane region" description="Helical" evidence="7">
    <location>
        <begin position="230"/>
        <end position="251"/>
    </location>
</feature>
<dbReference type="GO" id="GO:0005886">
    <property type="term" value="C:plasma membrane"/>
    <property type="evidence" value="ECO:0007669"/>
    <property type="project" value="UniProtKB-SubCell"/>
</dbReference>
<dbReference type="AlphaFoldDB" id="A0AAU0UPS7"/>
<evidence type="ECO:0000313" key="10">
    <source>
        <dbReference type="Proteomes" id="UP001329915"/>
    </source>
</evidence>
<dbReference type="RefSeq" id="WP_366921720.1">
    <property type="nucleotide sequence ID" value="NZ_CP121694.1"/>
</dbReference>
<dbReference type="PIRSF" id="PIRSF006066">
    <property type="entry name" value="HI0050"/>
    <property type="match status" value="1"/>
</dbReference>
<dbReference type="PANTHER" id="PTHR33362">
    <property type="entry name" value="SIALIC ACID TRAP TRANSPORTER PERMEASE PROTEIN SIAT-RELATED"/>
    <property type="match status" value="1"/>
</dbReference>
<evidence type="ECO:0000256" key="6">
    <source>
        <dbReference type="ARBA" id="ARBA00023136"/>
    </source>
</evidence>
<keyword evidence="4 7" id="KW-0812">Transmembrane</keyword>
<dbReference type="EMBL" id="CP121694">
    <property type="protein sequence ID" value="WRO22305.1"/>
    <property type="molecule type" value="Genomic_DNA"/>
</dbReference>
<feature type="transmembrane region" description="Helical" evidence="7">
    <location>
        <begin position="177"/>
        <end position="198"/>
    </location>
</feature>
<organism evidence="9 10">
    <name type="scientific">Metallumcola ferriviriculae</name>
    <dbReference type="NCBI Taxonomy" id="3039180"/>
    <lineage>
        <taxon>Bacteria</taxon>
        <taxon>Bacillati</taxon>
        <taxon>Bacillota</taxon>
        <taxon>Clostridia</taxon>
        <taxon>Neomoorellales</taxon>
        <taxon>Desulfitibacteraceae</taxon>
        <taxon>Metallumcola</taxon>
    </lineage>
</organism>
<evidence type="ECO:0000256" key="4">
    <source>
        <dbReference type="ARBA" id="ARBA00022692"/>
    </source>
</evidence>
<sequence>MNETIIISIFFIWFAAFLTFGQNVASALFGAGLVGVLLWEGPHMFKGIIGPDVFYTVSTYSLSIIPLYLLMAQFLMRGKVVEDLFLVAHKLSGGSRFLLGSGTLVLGGVLGAVTGSGAAAAAALATLASPELEKYGYKKDFSIALTAVAGSLSAIIPPSIIMIIYGSLTNVPIGNLFMGAFIPGAITIAVFIICLYVYSEYSGKVLVQSDGAVEQETAATVETEIGAQSFYAFIFVIILMIAIFGGIYGGIVTAGEAGSLGAFVSLIGMLVMRRIGFEDIKASLTDAVKITAMIMVIVMGAQIFGRFLSFSMFPRHLLSFVEPLMGNPTLVLGIILFVFYLFGMFLESAAVMVLIIPVILPILKAMETDFLWFGVMASFVISIGLLTPPVGLSAYSAAAATNYPVERIFRYAIVFASVAAVVVVTLMIAFPGLITYLPSKIN</sequence>
<feature type="transmembrane region" description="Helical" evidence="7">
    <location>
        <begin position="370"/>
        <end position="388"/>
    </location>
</feature>
<feature type="transmembrane region" description="Helical" evidence="7">
    <location>
        <begin position="141"/>
        <end position="165"/>
    </location>
</feature>
<feature type="transmembrane region" description="Helical" evidence="7">
    <location>
        <begin position="330"/>
        <end position="363"/>
    </location>
</feature>
<feature type="transmembrane region" description="Helical" evidence="7">
    <location>
        <begin position="6"/>
        <end position="39"/>
    </location>
</feature>
<evidence type="ECO:0000256" key="1">
    <source>
        <dbReference type="ARBA" id="ARBA00004429"/>
    </source>
</evidence>
<evidence type="ECO:0000256" key="2">
    <source>
        <dbReference type="ARBA" id="ARBA00022475"/>
    </source>
</evidence>
<protein>
    <submittedName>
        <fullName evidence="9">TRAP transporter large permease subunit</fullName>
    </submittedName>
</protein>
<proteinExistence type="predicted"/>